<name>A0A260YXR8_CAERE</name>
<reference evidence="1" key="1">
    <citation type="submission" date="2017-08" db="EMBL/GenBank/DDBJ databases">
        <authorList>
            <person name="de Groot N.N."/>
        </authorList>
    </citation>
    <scope>NUCLEOTIDE SEQUENCE [LARGE SCALE GENOMIC DNA]</scope>
    <source>
        <strain evidence="1">PX439</strain>
    </source>
</reference>
<keyword evidence="2" id="KW-1185">Reference proteome</keyword>
<evidence type="ECO:0000313" key="1">
    <source>
        <dbReference type="EMBL" id="OZF78210.1"/>
    </source>
</evidence>
<protein>
    <submittedName>
        <fullName evidence="1">Uncharacterized protein</fullName>
    </submittedName>
</protein>
<dbReference type="KEGG" id="crq:GCK72_006971"/>
<dbReference type="Proteomes" id="UP000216624">
    <property type="component" value="Unassembled WGS sequence"/>
</dbReference>
<evidence type="ECO:0000313" key="2">
    <source>
        <dbReference type="Proteomes" id="UP000216624"/>
    </source>
</evidence>
<dbReference type="CTD" id="9803807"/>
<gene>
    <name evidence="1" type="ORF">FL82_18650</name>
</gene>
<accession>A0A260YXR8</accession>
<dbReference type="HOGENOM" id="CLU_2186391_0_0_1"/>
<organism evidence="1 2">
    <name type="scientific">Caenorhabditis remanei</name>
    <name type="common">Caenorhabditis vulgaris</name>
    <dbReference type="NCBI Taxonomy" id="31234"/>
    <lineage>
        <taxon>Eukaryota</taxon>
        <taxon>Metazoa</taxon>
        <taxon>Ecdysozoa</taxon>
        <taxon>Nematoda</taxon>
        <taxon>Chromadorea</taxon>
        <taxon>Rhabditida</taxon>
        <taxon>Rhabditina</taxon>
        <taxon>Rhabditomorpha</taxon>
        <taxon>Rhabditoidea</taxon>
        <taxon>Rhabditidae</taxon>
        <taxon>Peloderinae</taxon>
        <taxon>Caenorhabditis</taxon>
    </lineage>
</organism>
<proteinExistence type="predicted"/>
<comment type="caution">
    <text evidence="1">The sequence shown here is derived from an EMBL/GenBank/DDBJ whole genome shotgun (WGS) entry which is preliminary data.</text>
</comment>
<dbReference type="EMBL" id="NMWX01000532">
    <property type="protein sequence ID" value="OZF78210.1"/>
    <property type="molecule type" value="Genomic_DNA"/>
</dbReference>
<sequence length="115" mass="13896">MSRPTQEDWERIRRRISNLDATRQALIEERNSFTVFLWQIRHTRLRSYALEDIIMNMRAEKENRIAEVRKQIRQARMIEDIYRMIEEACRTIDELSAILNSFDITTTEENKTSMS</sequence>
<feature type="non-terminal residue" evidence="1">
    <location>
        <position position="1"/>
    </location>
</feature>